<organism evidence="5 6">
    <name type="scientific">Tistlia consotensis USBA 355</name>
    <dbReference type="NCBI Taxonomy" id="560819"/>
    <lineage>
        <taxon>Bacteria</taxon>
        <taxon>Pseudomonadati</taxon>
        <taxon>Pseudomonadota</taxon>
        <taxon>Alphaproteobacteria</taxon>
        <taxon>Rhodospirillales</taxon>
        <taxon>Rhodovibrionaceae</taxon>
        <taxon>Tistlia</taxon>
    </lineage>
</organism>
<evidence type="ECO:0000259" key="4">
    <source>
        <dbReference type="PROSITE" id="PS51371"/>
    </source>
</evidence>
<evidence type="ECO:0000256" key="2">
    <source>
        <dbReference type="PROSITE-ProRule" id="PRU00703"/>
    </source>
</evidence>
<dbReference type="InterPro" id="IPR000644">
    <property type="entry name" value="CBS_dom"/>
</dbReference>
<dbReference type="PANTHER" id="PTHR43080:SF2">
    <property type="entry name" value="CBS DOMAIN-CONTAINING PROTEIN"/>
    <property type="match status" value="1"/>
</dbReference>
<dbReference type="EMBL" id="FWZX01000012">
    <property type="protein sequence ID" value="SMF35616.1"/>
    <property type="molecule type" value="Genomic_DNA"/>
</dbReference>
<reference evidence="5 6" key="1">
    <citation type="submission" date="2017-04" db="EMBL/GenBank/DDBJ databases">
        <authorList>
            <person name="Afonso C.L."/>
            <person name="Miller P.J."/>
            <person name="Scott M.A."/>
            <person name="Spackman E."/>
            <person name="Goraichik I."/>
            <person name="Dimitrov K.M."/>
            <person name="Suarez D.L."/>
            <person name="Swayne D.E."/>
        </authorList>
    </citation>
    <scope>NUCLEOTIDE SEQUENCE [LARGE SCALE GENOMIC DNA]</scope>
    <source>
        <strain evidence="5 6">USBA 355</strain>
    </source>
</reference>
<gene>
    <name evidence="5" type="ORF">SAMN05428998_11221</name>
</gene>
<dbReference type="STRING" id="560819.SAMN05428998_11221"/>
<keyword evidence="1 2" id="KW-0129">CBS domain</keyword>
<dbReference type="InterPro" id="IPR051257">
    <property type="entry name" value="Diverse_CBS-Domain"/>
</dbReference>
<evidence type="ECO:0000313" key="6">
    <source>
        <dbReference type="Proteomes" id="UP000192917"/>
    </source>
</evidence>
<dbReference type="Pfam" id="PF00571">
    <property type="entry name" value="CBS"/>
    <property type="match status" value="2"/>
</dbReference>
<dbReference type="Proteomes" id="UP000192917">
    <property type="component" value="Unassembled WGS sequence"/>
</dbReference>
<dbReference type="InterPro" id="IPR046342">
    <property type="entry name" value="CBS_dom_sf"/>
</dbReference>
<dbReference type="CDD" id="cd04586">
    <property type="entry name" value="CBS_pair_BON_assoc"/>
    <property type="match status" value="1"/>
</dbReference>
<sequence>MKASDVMTTDVVSVTPDTPVQEIARLLVRRGISAAPVVDAHGQPVGMVSEGDLIGRDETARQARKDWWLVFLAERGTPDPERLAERQAGELKARDVMSAPLITVGERTDIGEIARLLAVHHVKRVPVVRDGRIVGIVSRADLLRGLIEEEAEKPAAPKNGRLLSGVLDKLDGRFLHRAHPAAAATAPAPSASAEQRSDEADFSVDDFRHLLSDRKRRERAEREAQRQAAAERSRRTVAALIDHHISDEGWRDLLHQAHEAAERGEKQQLLLRFPNELCSDEGRAINALEPDWPSTLRGEAAEVYLRWERELKPRGFHLSAMVLEFPDGKPGDIGLFLVWGE</sequence>
<dbReference type="PROSITE" id="PS51371">
    <property type="entry name" value="CBS"/>
    <property type="match status" value="2"/>
</dbReference>
<feature type="domain" description="CBS" evidence="4">
    <location>
        <begin position="97"/>
        <end position="152"/>
    </location>
</feature>
<dbReference type="SUPFAM" id="SSF54631">
    <property type="entry name" value="CBS-domain pair"/>
    <property type="match status" value="1"/>
</dbReference>
<evidence type="ECO:0000256" key="3">
    <source>
        <dbReference type="SAM" id="MobiDB-lite"/>
    </source>
</evidence>
<evidence type="ECO:0000256" key="1">
    <source>
        <dbReference type="ARBA" id="ARBA00023122"/>
    </source>
</evidence>
<accession>A0A1Y6BYZ1</accession>
<feature type="region of interest" description="Disordered" evidence="3">
    <location>
        <begin position="215"/>
        <end position="234"/>
    </location>
</feature>
<protein>
    <submittedName>
        <fullName evidence="5">CBS domain-containing protein</fullName>
    </submittedName>
</protein>
<keyword evidence="6" id="KW-1185">Reference proteome</keyword>
<feature type="compositionally biased region" description="Low complexity" evidence="3">
    <location>
        <begin position="180"/>
        <end position="193"/>
    </location>
</feature>
<dbReference type="AlphaFoldDB" id="A0A1Y6BYZ1"/>
<proteinExistence type="predicted"/>
<dbReference type="RefSeq" id="WP_085123560.1">
    <property type="nucleotide sequence ID" value="NZ_FWZX01000012.1"/>
</dbReference>
<feature type="region of interest" description="Disordered" evidence="3">
    <location>
        <begin position="180"/>
        <end position="199"/>
    </location>
</feature>
<feature type="domain" description="CBS" evidence="4">
    <location>
        <begin position="7"/>
        <end position="64"/>
    </location>
</feature>
<name>A0A1Y6BYZ1_9PROT</name>
<dbReference type="PANTHER" id="PTHR43080">
    <property type="entry name" value="CBS DOMAIN-CONTAINING PROTEIN CBSX3, MITOCHONDRIAL"/>
    <property type="match status" value="1"/>
</dbReference>
<evidence type="ECO:0000313" key="5">
    <source>
        <dbReference type="EMBL" id="SMF35616.1"/>
    </source>
</evidence>
<dbReference type="Gene3D" id="3.10.580.10">
    <property type="entry name" value="CBS-domain"/>
    <property type="match status" value="1"/>
</dbReference>
<dbReference type="SMART" id="SM00116">
    <property type="entry name" value="CBS"/>
    <property type="match status" value="2"/>
</dbReference>